<evidence type="ECO:0000256" key="1">
    <source>
        <dbReference type="SAM" id="MobiDB-lite"/>
    </source>
</evidence>
<protein>
    <submittedName>
        <fullName evidence="3">Uncharacterized protein LOC110350480</fullName>
    </submittedName>
</protein>
<dbReference type="Proteomes" id="UP000694906">
    <property type="component" value="Unplaced"/>
</dbReference>
<feature type="compositionally biased region" description="Basic and acidic residues" evidence="1">
    <location>
        <begin position="80"/>
        <end position="95"/>
    </location>
</feature>
<dbReference type="AlphaFoldDB" id="A0AAX6TG87"/>
<reference evidence="3" key="1">
    <citation type="submission" date="2025-08" db="UniProtKB">
        <authorList>
            <consortium name="RefSeq"/>
        </authorList>
    </citation>
    <scope>IDENTIFICATION</scope>
</reference>
<organism evidence="2 3">
    <name type="scientific">Heterocephalus glaber</name>
    <name type="common">Naked mole rat</name>
    <dbReference type="NCBI Taxonomy" id="10181"/>
    <lineage>
        <taxon>Eukaryota</taxon>
        <taxon>Metazoa</taxon>
        <taxon>Chordata</taxon>
        <taxon>Craniata</taxon>
        <taxon>Vertebrata</taxon>
        <taxon>Euteleostomi</taxon>
        <taxon>Mammalia</taxon>
        <taxon>Eutheria</taxon>
        <taxon>Euarchontoglires</taxon>
        <taxon>Glires</taxon>
        <taxon>Rodentia</taxon>
        <taxon>Hystricomorpha</taxon>
        <taxon>Bathyergidae</taxon>
        <taxon>Heterocephalus</taxon>
    </lineage>
</organism>
<name>A0AAX6TG87_HETGA</name>
<dbReference type="RefSeq" id="XP_021119098.1">
    <property type="nucleotide sequence ID" value="XM_021263439.1"/>
</dbReference>
<feature type="compositionally biased region" description="Basic and acidic residues" evidence="1">
    <location>
        <begin position="35"/>
        <end position="50"/>
    </location>
</feature>
<accession>A0AAX6TG87</accession>
<feature type="region of interest" description="Disordered" evidence="1">
    <location>
        <begin position="114"/>
        <end position="146"/>
    </location>
</feature>
<proteinExistence type="predicted"/>
<evidence type="ECO:0000313" key="2">
    <source>
        <dbReference type="Proteomes" id="UP000694906"/>
    </source>
</evidence>
<feature type="region of interest" description="Disordered" evidence="1">
    <location>
        <begin position="35"/>
        <end position="57"/>
    </location>
</feature>
<sequence>MEWIGVVSGVFDTESTPDEDAVNIVEREAASRTRLRTERGCRARPQEQRRPARPVPQWRLLPASPWETTALARAGPPPGRETRTLTAARRDATRRDAPLSPRVALGLLGPLGPSRLPSRLPSSVGPRPARALGREPAGWAPQPGGRFKPWLRPMSLSVHNRTKAGAHSRFPFSKYSLQNEEHRTCQNVDLRTGGASGKLPAPLLPSGLSLRVPVLAHPRARKPGARISTGLGLLRISLSKSRMSVYFINE</sequence>
<feature type="region of interest" description="Disordered" evidence="1">
    <location>
        <begin position="69"/>
        <end position="95"/>
    </location>
</feature>
<dbReference type="GeneID" id="110350480"/>
<gene>
    <name evidence="3" type="primary">LOC110350480</name>
</gene>
<evidence type="ECO:0000313" key="3">
    <source>
        <dbReference type="RefSeq" id="XP_021119098.1"/>
    </source>
</evidence>
<feature type="compositionally biased region" description="Low complexity" evidence="1">
    <location>
        <begin position="114"/>
        <end position="128"/>
    </location>
</feature>
<keyword evidence="2" id="KW-1185">Reference proteome</keyword>